<evidence type="ECO:0000259" key="3">
    <source>
        <dbReference type="PROSITE" id="PS51658"/>
    </source>
</evidence>
<dbReference type="Gene3D" id="3.10.690.10">
    <property type="entry name" value="Bifunctional nuclease domain"/>
    <property type="match status" value="1"/>
</dbReference>
<dbReference type="InterPro" id="IPR036104">
    <property type="entry name" value="BFN_sf"/>
</dbReference>
<dbReference type="Proteomes" id="UP000249239">
    <property type="component" value="Unassembled WGS sequence"/>
</dbReference>
<dbReference type="PANTHER" id="PTHR15160">
    <property type="entry name" value="VON HIPPEL-LINDAU PROTEIN"/>
    <property type="match status" value="1"/>
</dbReference>
<keyword evidence="5" id="KW-1185">Reference proteome</keyword>
<dbReference type="PROSITE" id="PS50151">
    <property type="entry name" value="UVR"/>
    <property type="match status" value="1"/>
</dbReference>
<dbReference type="Pfam" id="PF02151">
    <property type="entry name" value="UVR"/>
    <property type="match status" value="1"/>
</dbReference>
<organism evidence="4 5">
    <name type="scientific">Breznakibacter xylanolyticus</name>
    <dbReference type="NCBI Taxonomy" id="990"/>
    <lineage>
        <taxon>Bacteria</taxon>
        <taxon>Pseudomonadati</taxon>
        <taxon>Bacteroidota</taxon>
        <taxon>Bacteroidia</taxon>
        <taxon>Marinilabiliales</taxon>
        <taxon>Marinilabiliaceae</taxon>
        <taxon>Breznakibacter</taxon>
    </lineage>
</organism>
<dbReference type="InterPro" id="IPR001943">
    <property type="entry name" value="UVR_dom"/>
</dbReference>
<sequence length="213" mass="24207">MLTRAELKSTLPNVNMDKFKKVRLNILGLSYSQTQSGAYALVLAEEEGDRRIPIIIGGIEAQSIAIKLEGLEPPRPLTHDLFYNFAATFDIQITEVVIYKLEEGIFFSELVCIHNSEETRIDSRTSDAVALALRFDCPIYTYEDIIEKAGIVLEVSKKEASKSKTQGKPITKYEKKSIAELQELLDEAISNEEYEKASEIRDEINKRDREEEK</sequence>
<dbReference type="InterPro" id="IPR003729">
    <property type="entry name" value="Bi_nuclease_dom"/>
</dbReference>
<comment type="caution">
    <text evidence="4">The sequence shown here is derived from an EMBL/GenBank/DDBJ whole genome shotgun (WGS) entry which is preliminary data.</text>
</comment>
<feature type="domain" description="BFN" evidence="3">
    <location>
        <begin position="21"/>
        <end position="153"/>
    </location>
</feature>
<dbReference type="AlphaFoldDB" id="A0A2W7NF26"/>
<protein>
    <recommendedName>
        <fullName evidence="6">BFN domain-containing protein</fullName>
    </recommendedName>
</protein>
<evidence type="ECO:0000256" key="1">
    <source>
        <dbReference type="SAM" id="MobiDB-lite"/>
    </source>
</evidence>
<feature type="region of interest" description="Disordered" evidence="1">
    <location>
        <begin position="194"/>
        <end position="213"/>
    </location>
</feature>
<accession>A0A2W7NF26</accession>
<name>A0A2W7NF26_9BACT</name>
<proteinExistence type="predicted"/>
<evidence type="ECO:0000313" key="4">
    <source>
        <dbReference type="EMBL" id="PZX16747.1"/>
    </source>
</evidence>
<evidence type="ECO:0008006" key="6">
    <source>
        <dbReference type="Google" id="ProtNLM"/>
    </source>
</evidence>
<gene>
    <name evidence="4" type="ORF">LX69_01817</name>
</gene>
<evidence type="ECO:0000259" key="2">
    <source>
        <dbReference type="PROSITE" id="PS50151"/>
    </source>
</evidence>
<dbReference type="GO" id="GO:0004518">
    <property type="term" value="F:nuclease activity"/>
    <property type="evidence" value="ECO:0007669"/>
    <property type="project" value="InterPro"/>
</dbReference>
<reference evidence="4 5" key="1">
    <citation type="submission" date="2018-06" db="EMBL/GenBank/DDBJ databases">
        <title>Genomic Encyclopedia of Archaeal and Bacterial Type Strains, Phase II (KMG-II): from individual species to whole genera.</title>
        <authorList>
            <person name="Goeker M."/>
        </authorList>
    </citation>
    <scope>NUCLEOTIDE SEQUENCE [LARGE SCALE GENOMIC DNA]</scope>
    <source>
        <strain evidence="4 5">DSM 6779</strain>
    </source>
</reference>
<evidence type="ECO:0000313" key="5">
    <source>
        <dbReference type="Proteomes" id="UP000249239"/>
    </source>
</evidence>
<dbReference type="EMBL" id="QKZK01000012">
    <property type="protein sequence ID" value="PZX16747.1"/>
    <property type="molecule type" value="Genomic_DNA"/>
</dbReference>
<dbReference type="PROSITE" id="PS51658">
    <property type="entry name" value="BFN"/>
    <property type="match status" value="1"/>
</dbReference>
<feature type="domain" description="UVR" evidence="2">
    <location>
        <begin position="175"/>
        <end position="210"/>
    </location>
</feature>
<dbReference type="PANTHER" id="PTHR15160:SF1">
    <property type="entry name" value="VON HIPPEL-LINDAU DISEASE TUMOR SUPPRESSOR"/>
    <property type="match status" value="1"/>
</dbReference>
<dbReference type="Pfam" id="PF02577">
    <property type="entry name" value="BFN_dom"/>
    <property type="match status" value="1"/>
</dbReference>
<dbReference type="SUPFAM" id="SSF103256">
    <property type="entry name" value="Hypothetical protein TM0160"/>
    <property type="match status" value="1"/>
</dbReference>